<keyword evidence="3 11" id="KW-0349">Heme</keyword>
<evidence type="ECO:0000256" key="11">
    <source>
        <dbReference type="PIRSR" id="PIRSR602401-1"/>
    </source>
</evidence>
<comment type="caution">
    <text evidence="14">The sequence shown here is derived from an EMBL/GenBank/DDBJ whole genome shotgun (WGS) entry which is preliminary data.</text>
</comment>
<evidence type="ECO:0000256" key="4">
    <source>
        <dbReference type="ARBA" id="ARBA00022692"/>
    </source>
</evidence>
<evidence type="ECO:0000256" key="12">
    <source>
        <dbReference type="RuleBase" id="RU000461"/>
    </source>
</evidence>
<dbReference type="Proteomes" id="UP000813462">
    <property type="component" value="Unassembled WGS sequence"/>
</dbReference>
<protein>
    <recommendedName>
        <fullName evidence="16">Cytochrome P450 CYP72A219-like</fullName>
    </recommendedName>
</protein>
<keyword evidence="9 12" id="KW-0503">Monooxygenase</keyword>
<proteinExistence type="inferred from homology"/>
<evidence type="ECO:0000313" key="15">
    <source>
        <dbReference type="Proteomes" id="UP000813462"/>
    </source>
</evidence>
<sequence length="693" mass="79527">MEVSGARAAVYVGLVSIVIALAWRVLNWVWFRPKRLETFLRQQGLSGNSYRFLFGDVKESSMMTKEAKSKPMNLSHDITPRVLPHLHQTVSNFGHNSFIWDGPTPTVIISNPEDAKDMFPRYGDFEKPRLGSLAKLLATGLANYDGEKWAKHRRIINPAFHMEKLKKMVPAFNECCSEMISEWEALVSEEGSCELDVWPCLQNLSADVISRTAFGSSYQEGRKIFQLLLEQIELVVALFQSVCVYIPGWSFLPTKINRRMKEIDKKIKSSLEEVINKRKRAMKMGDGTKDDLLGILLESNFKEIQQHGSKERFGMSTEDMIEECKLFYFAGQETTSVLLVWTMVVLSMHPNWQHLAREEVLQAFGNNKPDFDGLTELKVVTMILNEVLRLYPPAYTFYRNVDKKTQLGKLTLPAGGQITVPTLLVHHDKELWGEDANEFNPERFSGGVSMATKGRLCFFPFGWGPRICIGQNFALLEAKTALSMILQSFTFELSPSYAHAPHDLKQSSIMLKESTSKPMNLSDDTAPRVLPFIHQTVKNNGIQLLESSYLLFFFFFFFPKMQMPSLEQHLEVAMKKEEEYFNSRRSKLNSQLKVYNLSTFQDEESNRKEIQQHGNNNNNVGMSIEDVIEECKLFYFAGQETQLFYFAGQETTSALLVWTMILAFPNWQDRAREEVLVVFRNQKTDFDGLNHLK</sequence>
<dbReference type="Pfam" id="PF00067">
    <property type="entry name" value="p450"/>
    <property type="match status" value="2"/>
</dbReference>
<dbReference type="PANTHER" id="PTHR24282:SF255">
    <property type="entry name" value="CYTOCHROME P450 72A11-RELATED"/>
    <property type="match status" value="1"/>
</dbReference>
<dbReference type="GO" id="GO:0005506">
    <property type="term" value="F:iron ion binding"/>
    <property type="evidence" value="ECO:0007669"/>
    <property type="project" value="InterPro"/>
</dbReference>
<keyword evidence="10 13" id="KW-0472">Membrane</keyword>
<dbReference type="GO" id="GO:0020037">
    <property type="term" value="F:heme binding"/>
    <property type="evidence" value="ECO:0007669"/>
    <property type="project" value="InterPro"/>
</dbReference>
<dbReference type="CDD" id="cd20642">
    <property type="entry name" value="CYP72"/>
    <property type="match status" value="1"/>
</dbReference>
<dbReference type="GO" id="GO:0016020">
    <property type="term" value="C:membrane"/>
    <property type="evidence" value="ECO:0007669"/>
    <property type="project" value="UniProtKB-SubCell"/>
</dbReference>
<dbReference type="EMBL" id="JAEACU010000012">
    <property type="protein sequence ID" value="KAH7512770.1"/>
    <property type="molecule type" value="Genomic_DNA"/>
</dbReference>
<evidence type="ECO:0000256" key="1">
    <source>
        <dbReference type="ARBA" id="ARBA00004167"/>
    </source>
</evidence>
<comment type="subcellular location">
    <subcellularLocation>
        <location evidence="1">Membrane</location>
        <topology evidence="1">Single-pass membrane protein</topology>
    </subcellularLocation>
</comment>
<evidence type="ECO:0000256" key="6">
    <source>
        <dbReference type="ARBA" id="ARBA00022989"/>
    </source>
</evidence>
<dbReference type="InterPro" id="IPR017972">
    <property type="entry name" value="Cyt_P450_CS"/>
</dbReference>
<dbReference type="FunFam" id="1.10.630.10:FF:000029">
    <property type="entry name" value="Cytochrome P450 734A1"/>
    <property type="match status" value="1"/>
</dbReference>
<comment type="similarity">
    <text evidence="2 12">Belongs to the cytochrome P450 family.</text>
</comment>
<keyword evidence="8 11" id="KW-0408">Iron</keyword>
<dbReference type="InterPro" id="IPR050665">
    <property type="entry name" value="Cytochrome_P450_Monooxygen"/>
</dbReference>
<dbReference type="GO" id="GO:0016705">
    <property type="term" value="F:oxidoreductase activity, acting on paired donors, with incorporation or reduction of molecular oxygen"/>
    <property type="evidence" value="ECO:0007669"/>
    <property type="project" value="InterPro"/>
</dbReference>
<evidence type="ECO:0000256" key="9">
    <source>
        <dbReference type="ARBA" id="ARBA00023033"/>
    </source>
</evidence>
<feature type="transmembrane region" description="Helical" evidence="13">
    <location>
        <begin position="6"/>
        <end position="26"/>
    </location>
</feature>
<organism evidence="14 15">
    <name type="scientific">Ziziphus jujuba var. spinosa</name>
    <dbReference type="NCBI Taxonomy" id="714518"/>
    <lineage>
        <taxon>Eukaryota</taxon>
        <taxon>Viridiplantae</taxon>
        <taxon>Streptophyta</taxon>
        <taxon>Embryophyta</taxon>
        <taxon>Tracheophyta</taxon>
        <taxon>Spermatophyta</taxon>
        <taxon>Magnoliopsida</taxon>
        <taxon>eudicotyledons</taxon>
        <taxon>Gunneridae</taxon>
        <taxon>Pentapetalae</taxon>
        <taxon>rosids</taxon>
        <taxon>fabids</taxon>
        <taxon>Rosales</taxon>
        <taxon>Rhamnaceae</taxon>
        <taxon>Paliureae</taxon>
        <taxon>Ziziphus</taxon>
    </lineage>
</organism>
<dbReference type="SUPFAM" id="SSF48264">
    <property type="entry name" value="Cytochrome P450"/>
    <property type="match status" value="2"/>
</dbReference>
<accession>A0A978UDC7</accession>
<dbReference type="InterPro" id="IPR001128">
    <property type="entry name" value="Cyt_P450"/>
</dbReference>
<dbReference type="AlphaFoldDB" id="A0A978UDC7"/>
<evidence type="ECO:0000256" key="7">
    <source>
        <dbReference type="ARBA" id="ARBA00023002"/>
    </source>
</evidence>
<feature type="binding site" description="axial binding residue" evidence="11">
    <location>
        <position position="468"/>
    </location>
    <ligand>
        <name>heme</name>
        <dbReference type="ChEBI" id="CHEBI:30413"/>
    </ligand>
    <ligandPart>
        <name>Fe</name>
        <dbReference type="ChEBI" id="CHEBI:18248"/>
    </ligandPart>
</feature>
<evidence type="ECO:0000256" key="10">
    <source>
        <dbReference type="ARBA" id="ARBA00023136"/>
    </source>
</evidence>
<dbReference type="Gene3D" id="1.10.630.10">
    <property type="entry name" value="Cytochrome P450"/>
    <property type="match status" value="2"/>
</dbReference>
<dbReference type="PROSITE" id="PS00086">
    <property type="entry name" value="CYTOCHROME_P450"/>
    <property type="match status" value="1"/>
</dbReference>
<evidence type="ECO:0000256" key="13">
    <source>
        <dbReference type="SAM" id="Phobius"/>
    </source>
</evidence>
<gene>
    <name evidence="14" type="ORF">FEM48_Zijuj12G0125500</name>
</gene>
<evidence type="ECO:0000256" key="3">
    <source>
        <dbReference type="ARBA" id="ARBA00022617"/>
    </source>
</evidence>
<evidence type="ECO:0000256" key="2">
    <source>
        <dbReference type="ARBA" id="ARBA00010617"/>
    </source>
</evidence>
<evidence type="ECO:0000256" key="5">
    <source>
        <dbReference type="ARBA" id="ARBA00022723"/>
    </source>
</evidence>
<keyword evidence="4 13" id="KW-0812">Transmembrane</keyword>
<keyword evidence="5 11" id="KW-0479">Metal-binding</keyword>
<evidence type="ECO:0008006" key="16">
    <source>
        <dbReference type="Google" id="ProtNLM"/>
    </source>
</evidence>
<keyword evidence="7 12" id="KW-0560">Oxidoreductase</keyword>
<evidence type="ECO:0000256" key="8">
    <source>
        <dbReference type="ARBA" id="ARBA00023004"/>
    </source>
</evidence>
<dbReference type="GO" id="GO:0004497">
    <property type="term" value="F:monooxygenase activity"/>
    <property type="evidence" value="ECO:0007669"/>
    <property type="project" value="UniProtKB-KW"/>
</dbReference>
<dbReference type="PANTHER" id="PTHR24282">
    <property type="entry name" value="CYTOCHROME P450 FAMILY MEMBER"/>
    <property type="match status" value="1"/>
</dbReference>
<keyword evidence="6 13" id="KW-1133">Transmembrane helix</keyword>
<dbReference type="PRINTS" id="PR00385">
    <property type="entry name" value="P450"/>
</dbReference>
<evidence type="ECO:0000313" key="14">
    <source>
        <dbReference type="EMBL" id="KAH7512770.1"/>
    </source>
</evidence>
<reference evidence="14" key="1">
    <citation type="journal article" date="2021" name="Front. Plant Sci.">
        <title>Chromosome-Scale Genome Assembly for Chinese Sour Jujube and Insights Into Its Genome Evolution and Domestication Signature.</title>
        <authorList>
            <person name="Shen L.-Y."/>
            <person name="Luo H."/>
            <person name="Wang X.-L."/>
            <person name="Wang X.-M."/>
            <person name="Qiu X.-J."/>
            <person name="Liu H."/>
            <person name="Zhou S.-S."/>
            <person name="Jia K.-H."/>
            <person name="Nie S."/>
            <person name="Bao Y.-T."/>
            <person name="Zhang R.-G."/>
            <person name="Yun Q.-Z."/>
            <person name="Chai Y.-H."/>
            <person name="Lu J.-Y."/>
            <person name="Li Y."/>
            <person name="Zhao S.-W."/>
            <person name="Mao J.-F."/>
            <person name="Jia S.-G."/>
            <person name="Mao Y.-M."/>
        </authorList>
    </citation>
    <scope>NUCLEOTIDE SEQUENCE</scope>
    <source>
        <strain evidence="14">AT0</strain>
        <tissue evidence="14">Leaf</tissue>
    </source>
</reference>
<dbReference type="InterPro" id="IPR002401">
    <property type="entry name" value="Cyt_P450_E_grp-I"/>
</dbReference>
<comment type="cofactor">
    <cofactor evidence="11">
        <name>heme</name>
        <dbReference type="ChEBI" id="CHEBI:30413"/>
    </cofactor>
</comment>
<dbReference type="PRINTS" id="PR00463">
    <property type="entry name" value="EP450I"/>
</dbReference>
<dbReference type="InterPro" id="IPR036396">
    <property type="entry name" value="Cyt_P450_sf"/>
</dbReference>
<name>A0A978UDC7_ZIZJJ</name>